<name>A0AAV0S169_9ROSI</name>
<organism evidence="1 2">
    <name type="scientific">Linum tenue</name>
    <dbReference type="NCBI Taxonomy" id="586396"/>
    <lineage>
        <taxon>Eukaryota</taxon>
        <taxon>Viridiplantae</taxon>
        <taxon>Streptophyta</taxon>
        <taxon>Embryophyta</taxon>
        <taxon>Tracheophyta</taxon>
        <taxon>Spermatophyta</taxon>
        <taxon>Magnoliopsida</taxon>
        <taxon>eudicotyledons</taxon>
        <taxon>Gunneridae</taxon>
        <taxon>Pentapetalae</taxon>
        <taxon>rosids</taxon>
        <taxon>fabids</taxon>
        <taxon>Malpighiales</taxon>
        <taxon>Linaceae</taxon>
        <taxon>Linum</taxon>
    </lineage>
</organism>
<reference evidence="1" key="1">
    <citation type="submission" date="2022-08" db="EMBL/GenBank/DDBJ databases">
        <authorList>
            <person name="Gutierrez-Valencia J."/>
        </authorList>
    </citation>
    <scope>NUCLEOTIDE SEQUENCE</scope>
</reference>
<accession>A0AAV0S169</accession>
<comment type="caution">
    <text evidence="1">The sequence shown here is derived from an EMBL/GenBank/DDBJ whole genome shotgun (WGS) entry which is preliminary data.</text>
</comment>
<dbReference type="Proteomes" id="UP001154282">
    <property type="component" value="Unassembled WGS sequence"/>
</dbReference>
<protein>
    <submittedName>
        <fullName evidence="1">Uncharacterized protein</fullName>
    </submittedName>
</protein>
<gene>
    <name evidence="1" type="ORF">LITE_LOCUS50455</name>
</gene>
<evidence type="ECO:0000313" key="1">
    <source>
        <dbReference type="EMBL" id="CAI0625492.1"/>
    </source>
</evidence>
<keyword evidence="2" id="KW-1185">Reference proteome</keyword>
<evidence type="ECO:0000313" key="2">
    <source>
        <dbReference type="Proteomes" id="UP001154282"/>
    </source>
</evidence>
<dbReference type="AlphaFoldDB" id="A0AAV0S169"/>
<sequence>MLDTSEAVPNYVGGVEDRVDVVVDVMSYFELVSILIQDFDYLSVEKMWYLTPR</sequence>
<dbReference type="EMBL" id="CAMGYJ010000011">
    <property type="protein sequence ID" value="CAI0625492.1"/>
    <property type="molecule type" value="Genomic_DNA"/>
</dbReference>
<proteinExistence type="predicted"/>